<dbReference type="OrthoDB" id="1601181at2759"/>
<dbReference type="AlphaFoldDB" id="T1G0A3"/>
<dbReference type="EMBL" id="AMQM01002393">
    <property type="status" value="NOT_ANNOTATED_CDS"/>
    <property type="molecule type" value="Genomic_DNA"/>
</dbReference>
<dbReference type="RefSeq" id="XP_009031150.1">
    <property type="nucleotide sequence ID" value="XM_009032902.1"/>
</dbReference>
<evidence type="ECO:0000313" key="1">
    <source>
        <dbReference type="EMBL" id="ESN90759.1"/>
    </source>
</evidence>
<dbReference type="CTD" id="20214501"/>
<dbReference type="GO" id="GO:0004519">
    <property type="term" value="F:endonuclease activity"/>
    <property type="evidence" value="ECO:0007669"/>
    <property type="project" value="InterPro"/>
</dbReference>
<dbReference type="InParanoid" id="T1G0A3"/>
<organism evidence="2 3">
    <name type="scientific">Helobdella robusta</name>
    <name type="common">Californian leech</name>
    <dbReference type="NCBI Taxonomy" id="6412"/>
    <lineage>
        <taxon>Eukaryota</taxon>
        <taxon>Metazoa</taxon>
        <taxon>Spiralia</taxon>
        <taxon>Lophotrochozoa</taxon>
        <taxon>Annelida</taxon>
        <taxon>Clitellata</taxon>
        <taxon>Hirudinea</taxon>
        <taxon>Rhynchobdellida</taxon>
        <taxon>Glossiphoniidae</taxon>
        <taxon>Helobdella</taxon>
    </lineage>
</organism>
<dbReference type="Proteomes" id="UP000015101">
    <property type="component" value="Unassembled WGS sequence"/>
</dbReference>
<dbReference type="KEGG" id="hro:HELRODRAFT_70669"/>
<protein>
    <recommendedName>
        <fullName evidence="4">GIY-YIG domain-containing protein</fullName>
    </recommendedName>
</protein>
<reference evidence="2" key="3">
    <citation type="submission" date="2015-06" db="UniProtKB">
        <authorList>
            <consortium name="EnsemblMetazoa"/>
        </authorList>
    </citation>
    <scope>IDENTIFICATION</scope>
</reference>
<reference evidence="3" key="1">
    <citation type="submission" date="2012-12" db="EMBL/GenBank/DDBJ databases">
        <authorList>
            <person name="Hellsten U."/>
            <person name="Grimwood J."/>
            <person name="Chapman J.A."/>
            <person name="Shapiro H."/>
            <person name="Aerts A."/>
            <person name="Otillar R.P."/>
            <person name="Terry A.Y."/>
            <person name="Boore J.L."/>
            <person name="Simakov O."/>
            <person name="Marletaz F."/>
            <person name="Cho S.-J."/>
            <person name="Edsinger-Gonzales E."/>
            <person name="Havlak P."/>
            <person name="Kuo D.-H."/>
            <person name="Larsson T."/>
            <person name="Lv J."/>
            <person name="Arendt D."/>
            <person name="Savage R."/>
            <person name="Osoegawa K."/>
            <person name="de Jong P."/>
            <person name="Lindberg D.R."/>
            <person name="Seaver E.C."/>
            <person name="Weisblat D.A."/>
            <person name="Putnam N.H."/>
            <person name="Grigoriev I.V."/>
            <person name="Rokhsar D.S."/>
        </authorList>
    </citation>
    <scope>NUCLEOTIDE SEQUENCE</scope>
</reference>
<dbReference type="InterPro" id="IPR034998">
    <property type="entry name" value="ANKLE1"/>
</dbReference>
<dbReference type="PANTHER" id="PTHR46427">
    <property type="entry name" value="ANKYRIN REPEAT AND LEM DOMAIN-CONTAINING PROTEIN 1"/>
    <property type="match status" value="1"/>
</dbReference>
<dbReference type="STRING" id="6412.T1G0A3"/>
<dbReference type="EnsemblMetazoa" id="HelroT70669">
    <property type="protein sequence ID" value="HelroP70669"/>
    <property type="gene ID" value="HelroG70669"/>
</dbReference>
<dbReference type="Pfam" id="PF22945">
    <property type="entry name" value="LEM-3_GIY-YIG"/>
    <property type="match status" value="1"/>
</dbReference>
<dbReference type="OMA" id="YLKNEEC"/>
<gene>
    <name evidence="2" type="primary">20214501</name>
    <name evidence="1" type="ORF">HELRODRAFT_70669</name>
</gene>
<dbReference type="EMBL" id="KB097753">
    <property type="protein sequence ID" value="ESN90759.1"/>
    <property type="molecule type" value="Genomic_DNA"/>
</dbReference>
<name>T1G0A3_HELRO</name>
<proteinExistence type="predicted"/>
<evidence type="ECO:0008006" key="4">
    <source>
        <dbReference type="Google" id="ProtNLM"/>
    </source>
</evidence>
<reference evidence="1 3" key="2">
    <citation type="journal article" date="2013" name="Nature">
        <title>Insights into bilaterian evolution from three spiralian genomes.</title>
        <authorList>
            <person name="Simakov O."/>
            <person name="Marletaz F."/>
            <person name="Cho S.J."/>
            <person name="Edsinger-Gonzales E."/>
            <person name="Havlak P."/>
            <person name="Hellsten U."/>
            <person name="Kuo D.H."/>
            <person name="Larsson T."/>
            <person name="Lv J."/>
            <person name="Arendt D."/>
            <person name="Savage R."/>
            <person name="Osoegawa K."/>
            <person name="de Jong P."/>
            <person name="Grimwood J."/>
            <person name="Chapman J.A."/>
            <person name="Shapiro H."/>
            <person name="Aerts A."/>
            <person name="Otillar R.P."/>
            <person name="Terry A.Y."/>
            <person name="Boore J.L."/>
            <person name="Grigoriev I.V."/>
            <person name="Lindberg D.R."/>
            <person name="Seaver E.C."/>
            <person name="Weisblat D.A."/>
            <person name="Putnam N.H."/>
            <person name="Rokhsar D.S."/>
        </authorList>
    </citation>
    <scope>NUCLEOTIDE SEQUENCE</scope>
</reference>
<sequence length="190" mass="21675">MDSLEQDMSRPFLNPGPSAKWRAGIKKSCFNYILVDPRVSKNIPKRVKVIGQKKAFLIFIESIFYVGKGQKARPYEHFKEAANQRSKFNAKVTSKKVAKILEIWRSDRGVVSLCAFQNAIPVESFTREACMIEAIGLENLTNVCKGQVYGPASNWSKSQIKKLGAWLLWKCFLILLNEGERQIRYRDVGD</sequence>
<evidence type="ECO:0000313" key="2">
    <source>
        <dbReference type="EnsemblMetazoa" id="HelroP70669"/>
    </source>
</evidence>
<dbReference type="CDD" id="cd10454">
    <property type="entry name" value="GIY-YIG_COG3680_Meta"/>
    <property type="match status" value="1"/>
</dbReference>
<dbReference type="HOGENOM" id="CLU_1476845_0_0_1"/>
<dbReference type="PANTHER" id="PTHR46427:SF1">
    <property type="entry name" value="ANKYRIN REPEAT AND LEM DOMAIN-CONTAINING PROTEIN 1"/>
    <property type="match status" value="1"/>
</dbReference>
<evidence type="ECO:0000313" key="3">
    <source>
        <dbReference type="Proteomes" id="UP000015101"/>
    </source>
</evidence>
<dbReference type="GeneID" id="20214501"/>
<keyword evidence="3" id="KW-1185">Reference proteome</keyword>
<dbReference type="eggNOG" id="ENOG502QTS8">
    <property type="taxonomic scope" value="Eukaryota"/>
</dbReference>
<accession>T1G0A3</accession>